<gene>
    <name evidence="3" type="ORF">PCOR1329_LOCUS44131</name>
</gene>
<evidence type="ECO:0000256" key="2">
    <source>
        <dbReference type="SAM" id="SignalP"/>
    </source>
</evidence>
<dbReference type="EMBL" id="CAUYUJ010015301">
    <property type="protein sequence ID" value="CAK0852206.1"/>
    <property type="molecule type" value="Genomic_DNA"/>
</dbReference>
<feature type="signal peptide" evidence="2">
    <location>
        <begin position="1"/>
        <end position="35"/>
    </location>
</feature>
<feature type="chain" id="PRO_5045986692" evidence="2">
    <location>
        <begin position="36"/>
        <end position="157"/>
    </location>
</feature>
<feature type="transmembrane region" description="Helical" evidence="1">
    <location>
        <begin position="113"/>
        <end position="135"/>
    </location>
</feature>
<protein>
    <submittedName>
        <fullName evidence="3">Uncharacterized protein</fullName>
    </submittedName>
</protein>
<evidence type="ECO:0000313" key="3">
    <source>
        <dbReference type="EMBL" id="CAK0852206.1"/>
    </source>
</evidence>
<reference evidence="3" key="1">
    <citation type="submission" date="2023-10" db="EMBL/GenBank/DDBJ databases">
        <authorList>
            <person name="Chen Y."/>
            <person name="Shah S."/>
            <person name="Dougan E. K."/>
            <person name="Thang M."/>
            <person name="Chan C."/>
        </authorList>
    </citation>
    <scope>NUCLEOTIDE SEQUENCE [LARGE SCALE GENOMIC DNA]</scope>
</reference>
<organism evidence="3 4">
    <name type="scientific">Prorocentrum cordatum</name>
    <dbReference type="NCBI Taxonomy" id="2364126"/>
    <lineage>
        <taxon>Eukaryota</taxon>
        <taxon>Sar</taxon>
        <taxon>Alveolata</taxon>
        <taxon>Dinophyceae</taxon>
        <taxon>Prorocentrales</taxon>
        <taxon>Prorocentraceae</taxon>
        <taxon>Prorocentrum</taxon>
    </lineage>
</organism>
<evidence type="ECO:0000313" key="4">
    <source>
        <dbReference type="Proteomes" id="UP001189429"/>
    </source>
</evidence>
<proteinExistence type="predicted"/>
<evidence type="ECO:0000256" key="1">
    <source>
        <dbReference type="SAM" id="Phobius"/>
    </source>
</evidence>
<keyword evidence="1" id="KW-1133">Transmembrane helix</keyword>
<keyword evidence="1" id="KW-0472">Membrane</keyword>
<keyword evidence="1" id="KW-0812">Transmembrane</keyword>
<keyword evidence="4" id="KW-1185">Reference proteome</keyword>
<dbReference type="Proteomes" id="UP001189429">
    <property type="component" value="Unassembled WGS sequence"/>
</dbReference>
<sequence length="157" mass="16042">MAQDPRAHLPRASMAPLAPLRAAVALACLASQADAAIHQRALAAAGGAAGRREALGRAVANASAENATEGEGPVAGANIFESFSAPVDRSAKGTYASSYISAQDRVGVKGNPLIWTMAVVYSGLTALAVVLYVVWSDHGRARGSEKPRADMGLPAGY</sequence>
<keyword evidence="2" id="KW-0732">Signal</keyword>
<comment type="caution">
    <text evidence="3">The sequence shown here is derived from an EMBL/GenBank/DDBJ whole genome shotgun (WGS) entry which is preliminary data.</text>
</comment>
<accession>A0ABN9U0I5</accession>
<name>A0ABN9U0I5_9DINO</name>